<keyword evidence="1" id="KW-1133">Transmembrane helix</keyword>
<keyword evidence="3" id="KW-1185">Reference proteome</keyword>
<dbReference type="RefSeq" id="WP_168553613.1">
    <property type="nucleotide sequence ID" value="NZ_JAAWWL010000003.1"/>
</dbReference>
<comment type="caution">
    <text evidence="2">The sequence shown here is derived from an EMBL/GenBank/DDBJ whole genome shotgun (WGS) entry which is preliminary data.</text>
</comment>
<dbReference type="PROSITE" id="PS51257">
    <property type="entry name" value="PROKAR_LIPOPROTEIN"/>
    <property type="match status" value="1"/>
</dbReference>
<reference evidence="2 3" key="1">
    <citation type="submission" date="2020-04" db="EMBL/GenBank/DDBJ databases">
        <authorList>
            <person name="Yoon J."/>
        </authorList>
    </citation>
    <scope>NUCLEOTIDE SEQUENCE [LARGE SCALE GENOMIC DNA]</scope>
    <source>
        <strain evidence="2 3">DJ-13</strain>
    </source>
</reference>
<sequence length="116" mass="13263">MKSSIYYLLLFFCVFFYSCGPAILSSIKKENESLRYDSDITILELDEKIPEDAEVLGEAKLRGGFDSRCSKMALIDLAKVEARRVGGNFIKITKDKSPDFWDSCHRLNITIIRKTD</sequence>
<keyword evidence="1" id="KW-0472">Membrane</keyword>
<proteinExistence type="predicted"/>
<evidence type="ECO:0008006" key="4">
    <source>
        <dbReference type="Google" id="ProtNLM"/>
    </source>
</evidence>
<dbReference type="Proteomes" id="UP000718451">
    <property type="component" value="Unassembled WGS sequence"/>
</dbReference>
<feature type="transmembrane region" description="Helical" evidence="1">
    <location>
        <begin position="6"/>
        <end position="27"/>
    </location>
</feature>
<dbReference type="EMBL" id="JAAWWL010000003">
    <property type="protein sequence ID" value="NKI33392.1"/>
    <property type="molecule type" value="Genomic_DNA"/>
</dbReference>
<name>A0ABX1GTW3_9FLAO</name>
<keyword evidence="1" id="KW-0812">Transmembrane</keyword>
<organism evidence="2 3">
    <name type="scientific">Croceivirga thetidis</name>
    <dbReference type="NCBI Taxonomy" id="2721623"/>
    <lineage>
        <taxon>Bacteria</taxon>
        <taxon>Pseudomonadati</taxon>
        <taxon>Bacteroidota</taxon>
        <taxon>Flavobacteriia</taxon>
        <taxon>Flavobacteriales</taxon>
        <taxon>Flavobacteriaceae</taxon>
        <taxon>Croceivirga</taxon>
    </lineage>
</organism>
<gene>
    <name evidence="2" type="ORF">HCU67_15665</name>
</gene>
<evidence type="ECO:0000313" key="3">
    <source>
        <dbReference type="Proteomes" id="UP000718451"/>
    </source>
</evidence>
<accession>A0ABX1GTW3</accession>
<protein>
    <recommendedName>
        <fullName evidence="4">Lipoprotein</fullName>
    </recommendedName>
</protein>
<evidence type="ECO:0000256" key="1">
    <source>
        <dbReference type="SAM" id="Phobius"/>
    </source>
</evidence>
<evidence type="ECO:0000313" key="2">
    <source>
        <dbReference type="EMBL" id="NKI33392.1"/>
    </source>
</evidence>